<feature type="compositionally biased region" description="Polar residues" evidence="1">
    <location>
        <begin position="367"/>
        <end position="378"/>
    </location>
</feature>
<feature type="region of interest" description="Disordered" evidence="1">
    <location>
        <begin position="625"/>
        <end position="703"/>
    </location>
</feature>
<feature type="compositionally biased region" description="Acidic residues" evidence="1">
    <location>
        <begin position="196"/>
        <end position="208"/>
    </location>
</feature>
<feature type="compositionally biased region" description="Basic and acidic residues" evidence="1">
    <location>
        <begin position="505"/>
        <end position="514"/>
    </location>
</feature>
<feature type="compositionally biased region" description="Low complexity" evidence="1">
    <location>
        <begin position="73"/>
        <end position="88"/>
    </location>
</feature>
<feature type="compositionally biased region" description="Low complexity" evidence="1">
    <location>
        <begin position="394"/>
        <end position="410"/>
    </location>
</feature>
<dbReference type="EMBL" id="CAVNYO010000455">
    <property type="protein sequence ID" value="CAK5282559.1"/>
    <property type="molecule type" value="Genomic_DNA"/>
</dbReference>
<feature type="compositionally biased region" description="Basic and acidic residues" evidence="1">
    <location>
        <begin position="485"/>
        <end position="495"/>
    </location>
</feature>
<accession>A0AAD2HWN5</accession>
<feature type="compositionally biased region" description="Basic and acidic residues" evidence="1">
    <location>
        <begin position="254"/>
        <end position="291"/>
    </location>
</feature>
<sequence>MSDPPKPMSLRERIAAFEKQSQAQSQSSAAPPLPAPSSRGKVSWKPRQRTPSPPRNEPESSIDAAAPSAPTEVGGVVKSSASSGMSASDAREAVRAAGGSLKERMAALQGRGGFGGGGGDAGGTTPTAPVVGTGRRWVPPPKPAPEPEAEGDVDGAKTEQEGERGDAAAADIRVTPEGGDTEKAGLKSDDLGAGDTDVDESERDPEELERERRAAIAARMSRLGGSRVGMGPPVFGAPRPVGAKKASSDQAQKVQDDEQKGSEEDTKKEDIEDAQTRKEEGSREPEVKEQEGLSMGPRTQCNVLSHPNVVPEVETVEGSVPDSEVKQAETATEPTTQTDPIVTKEQELRRHESASTSPTAPAPQDVLPSSPTLSSTCAPPTDNGVPSQTPPELPASASVPAPVAVQIPSPSLKPAPMAMPLPAAPKRAAPPRKKRAPSPMPPPVVDDVEKVDPADKDDVAEIVKEESADGKNAEPSLGEVAAVPEKQETLAEDVSHAPAHSAEPVTEKSEKEKSPVPSMLVAPAAISIADTPEVDADAAVGDVEELGVVDVPVLSDSDTVPAAEVEVEAEGADELMDEEVQRSPDVRTTVSQILDVPEIPPLTAEPEAESIQADEQVIPAAVHNQPDAMERKKIEHSVEEPSGIAPQEADRDEDEYKDAVEEVSAPPQALSESAKHPAPKLPEVPPPASIEEPMAQTSLVSPVSLASDHVSSSIPAVDEHVTTATVEPAPPSPVASSPVASALQVSPVVSVPAVAAETVDAPKDEHIAQAEDLHVHSDVTSPAVEHVQSQVPVDEGAGASGESDQAQQSVPKADQPAENAEDEPEEDEEAARKRRVMERMAKMGGFNPFAARPVPGARKESQEEREPARDEEKAEERERGVDEEQEEEDEAARKRRVMEKMAKMGGFNPFAARAVQSVEHSDNEQGRAVEDEQTEGVHGESV</sequence>
<feature type="compositionally biased region" description="Basic and acidic residues" evidence="1">
    <location>
        <begin position="180"/>
        <end position="190"/>
    </location>
</feature>
<evidence type="ECO:0000313" key="3">
    <source>
        <dbReference type="Proteomes" id="UP001295794"/>
    </source>
</evidence>
<feature type="compositionally biased region" description="Basic and acidic residues" evidence="1">
    <location>
        <begin position="447"/>
        <end position="472"/>
    </location>
</feature>
<feature type="compositionally biased region" description="Low complexity" evidence="1">
    <location>
        <begin position="20"/>
        <end position="30"/>
    </location>
</feature>
<dbReference type="AlphaFoldDB" id="A0AAD2HWN5"/>
<feature type="compositionally biased region" description="Low complexity" evidence="1">
    <location>
        <begin position="123"/>
        <end position="134"/>
    </location>
</feature>
<organism evidence="2 3">
    <name type="scientific">Mycena citricolor</name>
    <dbReference type="NCBI Taxonomy" id="2018698"/>
    <lineage>
        <taxon>Eukaryota</taxon>
        <taxon>Fungi</taxon>
        <taxon>Dikarya</taxon>
        <taxon>Basidiomycota</taxon>
        <taxon>Agaricomycotina</taxon>
        <taxon>Agaricomycetes</taxon>
        <taxon>Agaricomycetidae</taxon>
        <taxon>Agaricales</taxon>
        <taxon>Marasmiineae</taxon>
        <taxon>Mycenaceae</taxon>
        <taxon>Mycena</taxon>
    </lineage>
</organism>
<feature type="compositionally biased region" description="Basic and acidic residues" evidence="1">
    <location>
        <begin position="919"/>
        <end position="942"/>
    </location>
</feature>
<reference evidence="2" key="1">
    <citation type="submission" date="2023-11" db="EMBL/GenBank/DDBJ databases">
        <authorList>
            <person name="De Vega J J."/>
            <person name="De Vega J J."/>
        </authorList>
    </citation>
    <scope>NUCLEOTIDE SEQUENCE</scope>
</reference>
<feature type="compositionally biased region" description="Basic and acidic residues" evidence="1">
    <location>
        <begin position="762"/>
        <end position="777"/>
    </location>
</feature>
<name>A0AAD2HWN5_9AGAR</name>
<feature type="compositionally biased region" description="Basic and acidic residues" evidence="1">
    <location>
        <begin position="342"/>
        <end position="353"/>
    </location>
</feature>
<feature type="compositionally biased region" description="Pro residues" evidence="1">
    <location>
        <begin position="411"/>
        <end position="423"/>
    </location>
</feature>
<feature type="compositionally biased region" description="Basic and acidic residues" evidence="1">
    <location>
        <begin position="857"/>
        <end position="882"/>
    </location>
</feature>
<feature type="compositionally biased region" description="Acidic residues" evidence="1">
    <location>
        <begin position="819"/>
        <end position="829"/>
    </location>
</feature>
<feature type="region of interest" description="Disordered" evidence="1">
    <location>
        <begin position="762"/>
        <end position="897"/>
    </location>
</feature>
<keyword evidence="3" id="KW-1185">Reference proteome</keyword>
<evidence type="ECO:0000313" key="2">
    <source>
        <dbReference type="EMBL" id="CAK5282559.1"/>
    </source>
</evidence>
<proteinExistence type="predicted"/>
<feature type="compositionally biased region" description="Basic and acidic residues" evidence="1">
    <location>
        <begin position="154"/>
        <end position="166"/>
    </location>
</feature>
<feature type="region of interest" description="Disordered" evidence="1">
    <location>
        <begin position="911"/>
        <end position="942"/>
    </location>
</feature>
<comment type="caution">
    <text evidence="2">The sequence shown here is derived from an EMBL/GenBank/DDBJ whole genome shotgun (WGS) entry which is preliminary data.</text>
</comment>
<dbReference type="Proteomes" id="UP001295794">
    <property type="component" value="Unassembled WGS sequence"/>
</dbReference>
<gene>
    <name evidence="2" type="ORF">MYCIT1_LOCUS34392</name>
</gene>
<feature type="compositionally biased region" description="Gly residues" evidence="1">
    <location>
        <begin position="110"/>
        <end position="122"/>
    </location>
</feature>
<evidence type="ECO:0000256" key="1">
    <source>
        <dbReference type="SAM" id="MobiDB-lite"/>
    </source>
</evidence>
<feature type="compositionally biased region" description="Low complexity" evidence="1">
    <location>
        <begin position="328"/>
        <end position="340"/>
    </location>
</feature>
<feature type="compositionally biased region" description="Basic and acidic residues" evidence="1">
    <location>
        <begin position="628"/>
        <end position="639"/>
    </location>
</feature>
<protein>
    <submittedName>
        <fullName evidence="2">Uncharacterized protein</fullName>
    </submittedName>
</protein>
<feature type="region of interest" description="Disordered" evidence="1">
    <location>
        <begin position="1"/>
        <end position="517"/>
    </location>
</feature>
<feature type="compositionally biased region" description="Pro residues" evidence="1">
    <location>
        <begin position="679"/>
        <end position="688"/>
    </location>
</feature>